<proteinExistence type="predicted"/>
<reference evidence="3" key="1">
    <citation type="submission" date="2020-05" db="EMBL/GenBank/DDBJ databases">
        <title>Phylogenomic resolution of chytrid fungi.</title>
        <authorList>
            <person name="Stajich J.E."/>
            <person name="Amses K."/>
            <person name="Simmons R."/>
            <person name="Seto K."/>
            <person name="Myers J."/>
            <person name="Bonds A."/>
            <person name="Quandt C.A."/>
            <person name="Barry K."/>
            <person name="Liu P."/>
            <person name="Grigoriev I."/>
            <person name="Longcore J.E."/>
            <person name="James T.Y."/>
        </authorList>
    </citation>
    <scope>NUCLEOTIDE SEQUENCE</scope>
    <source>
        <strain evidence="3">JEL0379</strain>
    </source>
</reference>
<keyword evidence="2" id="KW-0472">Membrane</keyword>
<sequence>MAETRKTCAFEVATAAASIATASTAETTSTTSTAATHYHHSNMAAVPPAPLPLAPQVWHNSGNVAFTRGTKAYFGATIVSTSPPPTAGSQLPSSHTTHGTTGSRRGTTSLGTSAWTPAPTPRTCRCSRPLLTGQPQFRAAGTKLHFVAWTDPAAVMTSQIVCKEVVMLIASLRASWKAWCTKIPRSHPDHVRMSRLGKDLDQVRQTIRAFLFTRGPDPNSTQAFTTPALVFVALFYNTWMIVAIMDSNSRAPSHAEIVVDDTLQVF</sequence>
<evidence type="ECO:0000256" key="2">
    <source>
        <dbReference type="SAM" id="Phobius"/>
    </source>
</evidence>
<comment type="caution">
    <text evidence="3">The sequence shown here is derived from an EMBL/GenBank/DDBJ whole genome shotgun (WGS) entry which is preliminary data.</text>
</comment>
<protein>
    <submittedName>
        <fullName evidence="3">Uncharacterized protein</fullName>
    </submittedName>
</protein>
<feature type="compositionally biased region" description="Low complexity" evidence="1">
    <location>
        <begin position="93"/>
        <end position="113"/>
    </location>
</feature>
<organism evidence="3 4">
    <name type="scientific">Geranomyces variabilis</name>
    <dbReference type="NCBI Taxonomy" id="109894"/>
    <lineage>
        <taxon>Eukaryota</taxon>
        <taxon>Fungi</taxon>
        <taxon>Fungi incertae sedis</taxon>
        <taxon>Chytridiomycota</taxon>
        <taxon>Chytridiomycota incertae sedis</taxon>
        <taxon>Chytridiomycetes</taxon>
        <taxon>Spizellomycetales</taxon>
        <taxon>Powellomycetaceae</taxon>
        <taxon>Geranomyces</taxon>
    </lineage>
</organism>
<keyword evidence="4" id="KW-1185">Reference proteome</keyword>
<evidence type="ECO:0000313" key="4">
    <source>
        <dbReference type="Proteomes" id="UP001212152"/>
    </source>
</evidence>
<dbReference type="EMBL" id="JADGJQ010000265">
    <property type="protein sequence ID" value="KAJ3164649.1"/>
    <property type="molecule type" value="Genomic_DNA"/>
</dbReference>
<feature type="region of interest" description="Disordered" evidence="1">
    <location>
        <begin position="83"/>
        <end position="120"/>
    </location>
</feature>
<dbReference type="AlphaFoldDB" id="A0AAD5TBV9"/>
<keyword evidence="2" id="KW-1133">Transmembrane helix</keyword>
<accession>A0AAD5TBV9</accession>
<feature type="transmembrane region" description="Helical" evidence="2">
    <location>
        <begin position="224"/>
        <end position="244"/>
    </location>
</feature>
<evidence type="ECO:0000313" key="3">
    <source>
        <dbReference type="EMBL" id="KAJ3164649.1"/>
    </source>
</evidence>
<keyword evidence="2" id="KW-0812">Transmembrane</keyword>
<gene>
    <name evidence="3" type="ORF">HDU87_003595</name>
</gene>
<dbReference type="Proteomes" id="UP001212152">
    <property type="component" value="Unassembled WGS sequence"/>
</dbReference>
<name>A0AAD5TBV9_9FUNG</name>
<evidence type="ECO:0000256" key="1">
    <source>
        <dbReference type="SAM" id="MobiDB-lite"/>
    </source>
</evidence>